<name>A0A5C2S386_9APHY</name>
<sequence>MLQIPSYDDVPFNLPFPMPSQFVVPTDLPAPTSLWCRYGAWPVASTLRPADPVNGLAPDMVMPMSPNTQYLKGRPTLSPQDPFPFRNCFFWACSSTRFRVKVRKEGYDDSQAIRLTIKDHCNLLSSFDFENSRMMEIATEYNATHPAVSPEAGDSIVENRVIVEGSHSSLRSPSFSDESLPSPSISDSEDESAEDYRSHSASSSVDDLRDYNLFGWDPDPSVLFLPLVDVWFELKDHLEEGDIPSPLEFYEEEAAIKSTSEESGSRHRPALLPGTCESRRSGGCITSGVDGWPGV</sequence>
<dbReference type="EMBL" id="ML122278">
    <property type="protein sequence ID" value="RPD57911.1"/>
    <property type="molecule type" value="Genomic_DNA"/>
</dbReference>
<keyword evidence="3" id="KW-1185">Reference proteome</keyword>
<gene>
    <name evidence="2" type="ORF">L227DRAFT_200877</name>
</gene>
<accession>A0A5C2S386</accession>
<proteinExistence type="predicted"/>
<dbReference type="OrthoDB" id="10648863at2759"/>
<evidence type="ECO:0000313" key="3">
    <source>
        <dbReference type="Proteomes" id="UP000313359"/>
    </source>
</evidence>
<reference evidence="2" key="1">
    <citation type="journal article" date="2018" name="Genome Biol. Evol.">
        <title>Genomics and development of Lentinus tigrinus, a white-rot wood-decaying mushroom with dimorphic fruiting bodies.</title>
        <authorList>
            <person name="Wu B."/>
            <person name="Xu Z."/>
            <person name="Knudson A."/>
            <person name="Carlson A."/>
            <person name="Chen N."/>
            <person name="Kovaka S."/>
            <person name="LaButti K."/>
            <person name="Lipzen A."/>
            <person name="Pennachio C."/>
            <person name="Riley R."/>
            <person name="Schakwitz W."/>
            <person name="Umezawa K."/>
            <person name="Ohm R.A."/>
            <person name="Grigoriev I.V."/>
            <person name="Nagy L.G."/>
            <person name="Gibbons J."/>
            <person name="Hibbett D."/>
        </authorList>
    </citation>
    <scope>NUCLEOTIDE SEQUENCE [LARGE SCALE GENOMIC DNA]</scope>
    <source>
        <strain evidence="2">ALCF2SS1-6</strain>
    </source>
</reference>
<dbReference type="Proteomes" id="UP000313359">
    <property type="component" value="Unassembled WGS sequence"/>
</dbReference>
<feature type="region of interest" description="Disordered" evidence="1">
    <location>
        <begin position="168"/>
        <end position="201"/>
    </location>
</feature>
<protein>
    <submittedName>
        <fullName evidence="2">Uncharacterized protein</fullName>
    </submittedName>
</protein>
<evidence type="ECO:0000313" key="2">
    <source>
        <dbReference type="EMBL" id="RPD57911.1"/>
    </source>
</evidence>
<organism evidence="2 3">
    <name type="scientific">Lentinus tigrinus ALCF2SS1-6</name>
    <dbReference type="NCBI Taxonomy" id="1328759"/>
    <lineage>
        <taxon>Eukaryota</taxon>
        <taxon>Fungi</taxon>
        <taxon>Dikarya</taxon>
        <taxon>Basidiomycota</taxon>
        <taxon>Agaricomycotina</taxon>
        <taxon>Agaricomycetes</taxon>
        <taxon>Polyporales</taxon>
        <taxon>Polyporaceae</taxon>
        <taxon>Lentinus</taxon>
    </lineage>
</organism>
<dbReference type="AlphaFoldDB" id="A0A5C2S386"/>
<feature type="compositionally biased region" description="Low complexity" evidence="1">
    <location>
        <begin position="172"/>
        <end position="186"/>
    </location>
</feature>
<evidence type="ECO:0000256" key="1">
    <source>
        <dbReference type="SAM" id="MobiDB-lite"/>
    </source>
</evidence>